<evidence type="ECO:0000313" key="7">
    <source>
        <dbReference type="EMBL" id="QEC69689.1"/>
    </source>
</evidence>
<feature type="transmembrane region" description="Helical" evidence="6">
    <location>
        <begin position="224"/>
        <end position="245"/>
    </location>
</feature>
<feature type="transmembrane region" description="Helical" evidence="6">
    <location>
        <begin position="345"/>
        <end position="365"/>
    </location>
</feature>
<feature type="transmembrane region" description="Helical" evidence="6">
    <location>
        <begin position="148"/>
        <end position="172"/>
    </location>
</feature>
<dbReference type="PIRSF" id="PIRSF006060">
    <property type="entry name" value="AA_transporter"/>
    <property type="match status" value="1"/>
</dbReference>
<feature type="transmembrane region" description="Helical" evidence="6">
    <location>
        <begin position="39"/>
        <end position="63"/>
    </location>
</feature>
<dbReference type="Proteomes" id="UP000321533">
    <property type="component" value="Chromosome"/>
</dbReference>
<comment type="subcellular location">
    <subcellularLocation>
        <location evidence="1">Cell membrane</location>
        <topology evidence="1">Multi-pass membrane protein</topology>
    </subcellularLocation>
</comment>
<keyword evidence="4 6" id="KW-1133">Transmembrane helix</keyword>
<feature type="transmembrane region" description="Helical" evidence="6">
    <location>
        <begin position="381"/>
        <end position="403"/>
    </location>
</feature>
<evidence type="ECO:0000313" key="8">
    <source>
        <dbReference type="Proteomes" id="UP000321533"/>
    </source>
</evidence>
<feature type="transmembrane region" description="Helical" evidence="6">
    <location>
        <begin position="12"/>
        <end position="33"/>
    </location>
</feature>
<gene>
    <name evidence="7" type="primary">eat</name>
    <name evidence="7" type="ORF">FRZ67_21180</name>
</gene>
<feature type="transmembrane region" description="Helical" evidence="6">
    <location>
        <begin position="84"/>
        <end position="111"/>
    </location>
</feature>
<dbReference type="Pfam" id="PF13520">
    <property type="entry name" value="AA_permease_2"/>
    <property type="match status" value="1"/>
</dbReference>
<dbReference type="PANTHER" id="PTHR42770">
    <property type="entry name" value="AMINO ACID TRANSPORTER-RELATED"/>
    <property type="match status" value="1"/>
</dbReference>
<reference evidence="7 8" key="1">
    <citation type="journal article" date="2016" name="Int. J. Syst. Evol. Microbiol.">
        <title>Panacibacter ginsenosidivorans gen. nov., sp. nov., with ginsenoside converting activity isolated from soil of a ginseng field.</title>
        <authorList>
            <person name="Siddiqi M.Z."/>
            <person name="Muhammad Shafi S."/>
            <person name="Choi K.D."/>
            <person name="Im W.T."/>
        </authorList>
    </citation>
    <scope>NUCLEOTIDE SEQUENCE [LARGE SCALE GENOMIC DNA]</scope>
    <source>
        <strain evidence="7 8">Gsoil1550</strain>
    </source>
</reference>
<evidence type="ECO:0000256" key="3">
    <source>
        <dbReference type="ARBA" id="ARBA00022692"/>
    </source>
</evidence>
<dbReference type="OrthoDB" id="9806937at2"/>
<feature type="transmembrane region" description="Helical" evidence="6">
    <location>
        <begin position="123"/>
        <end position="141"/>
    </location>
</feature>
<dbReference type="AlphaFoldDB" id="A0A5B8VEJ0"/>
<sequence>MSKQTTALKKVLKPVHLWALAVGLVISGEYFGWNYGWGVAGTLGFLIATLLVTVLYITFIFSFTELTTAIPHAGGPFAYAYKAYGPLGGLIAGYATLIEFVFAPPAIAFALGSYVHFLNDSIPVMYTAVGCYVVFTLINLLGIKESAVFNLIVTILAVIELLIFLGIVAPHFETGNFMRNNMPYGVAGIFAALPFAVWFYLGIEGVAMVAEEVTEPRRNIPKGYILGIATLVILALGVMIFSGGIGDWQALSRIDYPLPESISMVLGKTNSWTKIFAGIGLFGLIASFHGLIIGYSRQIFALSRSGFLPTALSVVNKKFRTPHWALIAGGIVGLISLYSGTTDKVIIISALGAVVMYCTSMMSLLKMKKQLHDAATFKTPLYPWFPIIALALSFVCLIAIIWYNFYLSLIFFTGLAIALMIFVALGKHKQPVEDELLEAVEETIL</sequence>
<dbReference type="PANTHER" id="PTHR42770:SF7">
    <property type="entry name" value="MEMBRANE PROTEIN"/>
    <property type="match status" value="1"/>
</dbReference>
<dbReference type="InterPro" id="IPR050367">
    <property type="entry name" value="APC_superfamily"/>
</dbReference>
<dbReference type="GO" id="GO:0005886">
    <property type="term" value="C:plasma membrane"/>
    <property type="evidence" value="ECO:0007669"/>
    <property type="project" value="UniProtKB-SubCell"/>
</dbReference>
<dbReference type="InterPro" id="IPR004757">
    <property type="entry name" value="EtNH_permease"/>
</dbReference>
<feature type="transmembrane region" description="Helical" evidence="6">
    <location>
        <begin position="409"/>
        <end position="426"/>
    </location>
</feature>
<keyword evidence="5 6" id="KW-0472">Membrane</keyword>
<name>A0A5B8VEJ0_9BACT</name>
<protein>
    <submittedName>
        <fullName evidence="7">Ethanolamine permease</fullName>
    </submittedName>
</protein>
<accession>A0A5B8VEJ0</accession>
<evidence type="ECO:0000256" key="5">
    <source>
        <dbReference type="ARBA" id="ARBA00023136"/>
    </source>
</evidence>
<dbReference type="KEGG" id="pgin:FRZ67_21180"/>
<evidence type="ECO:0000256" key="6">
    <source>
        <dbReference type="SAM" id="Phobius"/>
    </source>
</evidence>
<evidence type="ECO:0000256" key="1">
    <source>
        <dbReference type="ARBA" id="ARBA00004651"/>
    </source>
</evidence>
<dbReference type="GO" id="GO:0022857">
    <property type="term" value="F:transmembrane transporter activity"/>
    <property type="evidence" value="ECO:0007669"/>
    <property type="project" value="InterPro"/>
</dbReference>
<dbReference type="EMBL" id="CP042435">
    <property type="protein sequence ID" value="QEC69689.1"/>
    <property type="molecule type" value="Genomic_DNA"/>
</dbReference>
<evidence type="ECO:0000256" key="2">
    <source>
        <dbReference type="ARBA" id="ARBA00022475"/>
    </source>
</evidence>
<feature type="transmembrane region" description="Helical" evidence="6">
    <location>
        <begin position="275"/>
        <end position="295"/>
    </location>
</feature>
<proteinExistence type="predicted"/>
<keyword evidence="8" id="KW-1185">Reference proteome</keyword>
<organism evidence="7 8">
    <name type="scientific">Panacibacter ginsenosidivorans</name>
    <dbReference type="NCBI Taxonomy" id="1813871"/>
    <lineage>
        <taxon>Bacteria</taxon>
        <taxon>Pseudomonadati</taxon>
        <taxon>Bacteroidota</taxon>
        <taxon>Chitinophagia</taxon>
        <taxon>Chitinophagales</taxon>
        <taxon>Chitinophagaceae</taxon>
        <taxon>Panacibacter</taxon>
    </lineage>
</organism>
<keyword evidence="2" id="KW-1003">Cell membrane</keyword>
<dbReference type="NCBIfam" id="TIGR00908">
    <property type="entry name" value="2A0305"/>
    <property type="match status" value="1"/>
</dbReference>
<feature type="transmembrane region" description="Helical" evidence="6">
    <location>
        <begin position="184"/>
        <end position="203"/>
    </location>
</feature>
<dbReference type="Gene3D" id="1.20.1740.10">
    <property type="entry name" value="Amino acid/polyamine transporter I"/>
    <property type="match status" value="1"/>
</dbReference>
<feature type="transmembrane region" description="Helical" evidence="6">
    <location>
        <begin position="323"/>
        <end position="339"/>
    </location>
</feature>
<dbReference type="InterPro" id="IPR002293">
    <property type="entry name" value="AA/rel_permease1"/>
</dbReference>
<evidence type="ECO:0000256" key="4">
    <source>
        <dbReference type="ARBA" id="ARBA00022989"/>
    </source>
</evidence>
<keyword evidence="3 6" id="KW-0812">Transmembrane</keyword>
<dbReference type="RefSeq" id="WP_147192565.1">
    <property type="nucleotide sequence ID" value="NZ_CP042435.1"/>
</dbReference>